<comment type="caution">
    <text evidence="1">The sequence shown here is derived from an EMBL/GenBank/DDBJ whole genome shotgun (WGS) entry which is preliminary data.</text>
</comment>
<dbReference type="Proteomes" id="UP001597508">
    <property type="component" value="Unassembled WGS sequence"/>
</dbReference>
<dbReference type="RefSeq" id="WP_379664718.1">
    <property type="nucleotide sequence ID" value="NZ_JBHULH010000001.1"/>
</dbReference>
<reference evidence="2" key="1">
    <citation type="journal article" date="2019" name="Int. J. Syst. Evol. Microbiol.">
        <title>The Global Catalogue of Microorganisms (GCM) 10K type strain sequencing project: providing services to taxonomists for standard genome sequencing and annotation.</title>
        <authorList>
            <consortium name="The Broad Institute Genomics Platform"/>
            <consortium name="The Broad Institute Genome Sequencing Center for Infectious Disease"/>
            <person name="Wu L."/>
            <person name="Ma J."/>
        </authorList>
    </citation>
    <scope>NUCLEOTIDE SEQUENCE [LARGE SCALE GENOMIC DNA]</scope>
    <source>
        <strain evidence="2">KCTC 52127</strain>
    </source>
</reference>
<gene>
    <name evidence="1" type="ORF">ACFSRZ_01350</name>
</gene>
<organism evidence="1 2">
    <name type="scientific">Pseudotenacibaculum haliotis</name>
    <dbReference type="NCBI Taxonomy" id="1862138"/>
    <lineage>
        <taxon>Bacteria</taxon>
        <taxon>Pseudomonadati</taxon>
        <taxon>Bacteroidota</taxon>
        <taxon>Flavobacteriia</taxon>
        <taxon>Flavobacteriales</taxon>
        <taxon>Flavobacteriaceae</taxon>
        <taxon>Pseudotenacibaculum</taxon>
    </lineage>
</organism>
<evidence type="ECO:0000313" key="2">
    <source>
        <dbReference type="Proteomes" id="UP001597508"/>
    </source>
</evidence>
<protein>
    <submittedName>
        <fullName evidence="1">Uncharacterized protein</fullName>
    </submittedName>
</protein>
<evidence type="ECO:0000313" key="1">
    <source>
        <dbReference type="EMBL" id="MFD2565995.1"/>
    </source>
</evidence>
<dbReference type="EMBL" id="JBHULH010000001">
    <property type="protein sequence ID" value="MFD2565995.1"/>
    <property type="molecule type" value="Genomic_DNA"/>
</dbReference>
<keyword evidence="2" id="KW-1185">Reference proteome</keyword>
<sequence>MNNTVELSIRKGITENNPQRLIISDQFIQYDNFKKTPTKFLKTDIKDCRFGIRWIEVEFTIGREYQVFIRNKKDELLKIQFKSYFGYKKTQLLNDYNTILENLWNFYFDDIAQSFINQFWENKPFFIDKTQISKEGITIKLDKVLKQKEVLIKWEDAGTTDYVTYFVIYSKSDQRNINRAFYYLEDWNTHILYSVVRTILRDIN</sequence>
<name>A0ABW5LMM0_9FLAO</name>
<accession>A0ABW5LMM0</accession>
<proteinExistence type="predicted"/>